<dbReference type="GO" id="GO:0005524">
    <property type="term" value="F:ATP binding"/>
    <property type="evidence" value="ECO:0007669"/>
    <property type="project" value="UniProtKB-KW"/>
</dbReference>
<dbReference type="InterPro" id="IPR004604">
    <property type="entry name" value="DNA_recomb/repair_RecN"/>
</dbReference>
<comment type="similarity">
    <text evidence="2">Belongs to the RecN family.</text>
</comment>
<sequence length="567" mass="62867">MLTYIHIWNFAVVEKLDVEINDGLTIVTGETGAGKSIMLDALGLSLGDRADSSIVRHGCDKAEISVSFSTADTPDAESWLVEHEMNSENECIIRRSINDNGTSKAFINGIPSPIKLLRELGEKLVDLHGQHEHQSLLKADLQRLLLDDYAKNQKTLDNIKHAFKIWQQLNNEYQRLTQASKDRTAQLDLLRYQVDELETLSLAEGEVKEIEVEHKRLANANQLLSSSDSVLRSLMDDENINLNHILNKSITELDTLSKLDEAIKPANELLRNALINIEEATSELRNYSASLEIDPQRLELLEQRLADIQNLSRKHNVSNDTLHTLLPRLADELDTLQNADVRLGNLESEIQQAANTYLNVANELTKKRQTAAKKLSKRVTASMQTLGMEGGKFEVACNVSDDAHYSAFGADTIEFLVSANPGQSLKPLAKVASGGELSRISLAINVITAKDTRIPTLVFDEVDVGIGGRVAEIVGRELRALSEHSQVLCVTHLPQVAALGHHHLQVNKTSDKNVTTTQITHLSKELRIEEIARMLGGLNITEQTRSHAKEMIEQAEKPAAEKAMELA</sequence>
<dbReference type="NCBIfam" id="TIGR00634">
    <property type="entry name" value="recN"/>
    <property type="match status" value="1"/>
</dbReference>
<evidence type="ECO:0000256" key="9">
    <source>
        <dbReference type="SAM" id="Coils"/>
    </source>
</evidence>
<dbReference type="Pfam" id="PF02463">
    <property type="entry name" value="SMC_N"/>
    <property type="match status" value="1"/>
</dbReference>
<dbReference type="FunFam" id="3.40.50.300:FF:000356">
    <property type="entry name" value="DNA repair protein RecN"/>
    <property type="match status" value="1"/>
</dbReference>
<feature type="coiled-coil region" evidence="9">
    <location>
        <begin position="329"/>
        <end position="363"/>
    </location>
</feature>
<dbReference type="GO" id="GO:0043590">
    <property type="term" value="C:bacterial nucleoid"/>
    <property type="evidence" value="ECO:0007669"/>
    <property type="project" value="TreeGrafter"/>
</dbReference>
<dbReference type="GO" id="GO:0006281">
    <property type="term" value="P:DNA repair"/>
    <property type="evidence" value="ECO:0007669"/>
    <property type="project" value="UniProtKB-KW"/>
</dbReference>
<accession>A0A3B0ZQW3</accession>
<organism evidence="11">
    <name type="scientific">hydrothermal vent metagenome</name>
    <dbReference type="NCBI Taxonomy" id="652676"/>
    <lineage>
        <taxon>unclassified sequences</taxon>
        <taxon>metagenomes</taxon>
        <taxon>ecological metagenomes</taxon>
    </lineage>
</organism>
<feature type="domain" description="RecF/RecN/SMC N-terminal" evidence="10">
    <location>
        <begin position="2"/>
        <end position="511"/>
    </location>
</feature>
<evidence type="ECO:0000256" key="4">
    <source>
        <dbReference type="ARBA" id="ARBA00022741"/>
    </source>
</evidence>
<dbReference type="CDD" id="cd03241">
    <property type="entry name" value="ABC_RecN"/>
    <property type="match status" value="2"/>
</dbReference>
<dbReference type="PANTHER" id="PTHR11059:SF0">
    <property type="entry name" value="DNA REPAIR PROTEIN RECN"/>
    <property type="match status" value="1"/>
</dbReference>
<reference evidence="11" key="1">
    <citation type="submission" date="2018-06" db="EMBL/GenBank/DDBJ databases">
        <authorList>
            <person name="Zhirakovskaya E."/>
        </authorList>
    </citation>
    <scope>NUCLEOTIDE SEQUENCE</scope>
</reference>
<dbReference type="SUPFAM" id="SSF52540">
    <property type="entry name" value="P-loop containing nucleoside triphosphate hydrolases"/>
    <property type="match status" value="1"/>
</dbReference>
<dbReference type="NCBIfam" id="NF008121">
    <property type="entry name" value="PRK10869.1"/>
    <property type="match status" value="1"/>
</dbReference>
<dbReference type="GO" id="GO:0009432">
    <property type="term" value="P:SOS response"/>
    <property type="evidence" value="ECO:0007669"/>
    <property type="project" value="TreeGrafter"/>
</dbReference>
<name>A0A3B0ZQW3_9ZZZZ</name>
<comment type="function">
    <text evidence="1">May be involved in recombinational repair of damaged DNA.</text>
</comment>
<protein>
    <recommendedName>
        <fullName evidence="3">DNA repair protein RecN</fullName>
    </recommendedName>
    <alternativeName>
        <fullName evidence="8">Recombination protein N</fullName>
    </alternativeName>
</protein>
<keyword evidence="6" id="KW-0067">ATP-binding</keyword>
<dbReference type="InterPro" id="IPR027417">
    <property type="entry name" value="P-loop_NTPase"/>
</dbReference>
<gene>
    <name evidence="11" type="ORF">MNBD_GAMMA23-1223</name>
</gene>
<keyword evidence="5" id="KW-0227">DNA damage</keyword>
<evidence type="ECO:0000256" key="3">
    <source>
        <dbReference type="ARBA" id="ARBA00021315"/>
    </source>
</evidence>
<dbReference type="FunFam" id="3.40.50.300:FF:000319">
    <property type="entry name" value="DNA repair protein RecN"/>
    <property type="match status" value="1"/>
</dbReference>
<evidence type="ECO:0000256" key="1">
    <source>
        <dbReference type="ARBA" id="ARBA00003618"/>
    </source>
</evidence>
<proteinExistence type="inferred from homology"/>
<evidence type="ECO:0000256" key="5">
    <source>
        <dbReference type="ARBA" id="ARBA00022763"/>
    </source>
</evidence>
<evidence type="ECO:0000313" key="11">
    <source>
        <dbReference type="EMBL" id="VAW95945.1"/>
    </source>
</evidence>
<dbReference type="PIRSF" id="PIRSF003128">
    <property type="entry name" value="RecN"/>
    <property type="match status" value="1"/>
</dbReference>
<keyword evidence="4" id="KW-0547">Nucleotide-binding</keyword>
<keyword evidence="7" id="KW-0234">DNA repair</keyword>
<dbReference type="EMBL" id="UOFT01000050">
    <property type="protein sequence ID" value="VAW95945.1"/>
    <property type="molecule type" value="Genomic_DNA"/>
</dbReference>
<dbReference type="GO" id="GO:0006310">
    <property type="term" value="P:DNA recombination"/>
    <property type="evidence" value="ECO:0007669"/>
    <property type="project" value="InterPro"/>
</dbReference>
<evidence type="ECO:0000256" key="8">
    <source>
        <dbReference type="ARBA" id="ARBA00033408"/>
    </source>
</evidence>
<dbReference type="Gene3D" id="3.40.50.300">
    <property type="entry name" value="P-loop containing nucleotide triphosphate hydrolases"/>
    <property type="match status" value="2"/>
</dbReference>
<evidence type="ECO:0000256" key="7">
    <source>
        <dbReference type="ARBA" id="ARBA00023204"/>
    </source>
</evidence>
<evidence type="ECO:0000256" key="6">
    <source>
        <dbReference type="ARBA" id="ARBA00022840"/>
    </source>
</evidence>
<evidence type="ECO:0000256" key="2">
    <source>
        <dbReference type="ARBA" id="ARBA00009441"/>
    </source>
</evidence>
<keyword evidence="9" id="KW-0175">Coiled coil</keyword>
<evidence type="ECO:0000259" key="10">
    <source>
        <dbReference type="Pfam" id="PF02463"/>
    </source>
</evidence>
<dbReference type="PANTHER" id="PTHR11059">
    <property type="entry name" value="DNA REPAIR PROTEIN RECN"/>
    <property type="match status" value="1"/>
</dbReference>
<dbReference type="AlphaFoldDB" id="A0A3B0ZQW3"/>
<dbReference type="InterPro" id="IPR003395">
    <property type="entry name" value="RecF/RecN/SMC_N"/>
</dbReference>